<organism evidence="3 4">
    <name type="scientific">Thalassiosira oceanica</name>
    <name type="common">Marine diatom</name>
    <dbReference type="NCBI Taxonomy" id="159749"/>
    <lineage>
        <taxon>Eukaryota</taxon>
        <taxon>Sar</taxon>
        <taxon>Stramenopiles</taxon>
        <taxon>Ochrophyta</taxon>
        <taxon>Bacillariophyta</taxon>
        <taxon>Coscinodiscophyceae</taxon>
        <taxon>Thalassiosirophycidae</taxon>
        <taxon>Thalassiosirales</taxon>
        <taxon>Thalassiosiraceae</taxon>
        <taxon>Thalassiosira</taxon>
    </lineage>
</organism>
<dbReference type="Proteomes" id="UP000266841">
    <property type="component" value="Unassembled WGS sequence"/>
</dbReference>
<dbReference type="EMBL" id="AGNL01021320">
    <property type="protein sequence ID" value="EJK60262.1"/>
    <property type="molecule type" value="Genomic_DNA"/>
</dbReference>
<name>K0SPD6_THAOC</name>
<proteinExistence type="predicted"/>
<feature type="signal peptide" evidence="2">
    <location>
        <begin position="1"/>
        <end position="24"/>
    </location>
</feature>
<feature type="chain" id="PRO_5003837354" evidence="2">
    <location>
        <begin position="25"/>
        <end position="223"/>
    </location>
</feature>
<protein>
    <submittedName>
        <fullName evidence="3">Uncharacterized protein</fullName>
    </submittedName>
</protein>
<sequence length="223" mass="24124">MGLLNLATLVWLGMGTLLVRVVLGVEEAHGVAVPVDVDETPTRSFRMVQKTCAERRTTSHMARDEAGKCEDGRHDGDVPKDVPRFLLAPKRVGNVLDVALVDRDPAHCSSFHGDDVITFVKREIVGQLSAAVRPVGVPHSCISPTHTNMSNHGQNRTNSNQIATMTEIKRNKLLDVAAIASLLGGVGGACLYLGAVHRSSPTVRIPTDKFNSSLYERELADLL</sequence>
<feature type="non-terminal residue" evidence="3">
    <location>
        <position position="223"/>
    </location>
</feature>
<evidence type="ECO:0000313" key="3">
    <source>
        <dbReference type="EMBL" id="EJK60262.1"/>
    </source>
</evidence>
<dbReference type="AlphaFoldDB" id="K0SPD6"/>
<keyword evidence="2" id="KW-0732">Signal</keyword>
<evidence type="ECO:0000256" key="2">
    <source>
        <dbReference type="SAM" id="SignalP"/>
    </source>
</evidence>
<comment type="caution">
    <text evidence="3">The sequence shown here is derived from an EMBL/GenBank/DDBJ whole genome shotgun (WGS) entry which is preliminary data.</text>
</comment>
<gene>
    <name evidence="3" type="ORF">THAOC_19416</name>
</gene>
<evidence type="ECO:0000313" key="4">
    <source>
        <dbReference type="Proteomes" id="UP000266841"/>
    </source>
</evidence>
<evidence type="ECO:0000256" key="1">
    <source>
        <dbReference type="SAM" id="MobiDB-lite"/>
    </source>
</evidence>
<reference evidence="3 4" key="1">
    <citation type="journal article" date="2012" name="Genome Biol.">
        <title>Genome and low-iron response of an oceanic diatom adapted to chronic iron limitation.</title>
        <authorList>
            <person name="Lommer M."/>
            <person name="Specht M."/>
            <person name="Roy A.S."/>
            <person name="Kraemer L."/>
            <person name="Andreson R."/>
            <person name="Gutowska M.A."/>
            <person name="Wolf J."/>
            <person name="Bergner S.V."/>
            <person name="Schilhabel M.B."/>
            <person name="Klostermeier U.C."/>
            <person name="Beiko R.G."/>
            <person name="Rosenstiel P."/>
            <person name="Hippler M."/>
            <person name="Laroche J."/>
        </authorList>
    </citation>
    <scope>NUCLEOTIDE SEQUENCE [LARGE SCALE GENOMIC DNA]</scope>
    <source>
        <strain evidence="3 4">CCMP1005</strain>
    </source>
</reference>
<keyword evidence="4" id="KW-1185">Reference proteome</keyword>
<feature type="region of interest" description="Disordered" evidence="1">
    <location>
        <begin position="56"/>
        <end position="75"/>
    </location>
</feature>
<accession>K0SPD6</accession>